<dbReference type="EMBL" id="HBGF01048064">
    <property type="protein sequence ID" value="CAD9149686.1"/>
    <property type="molecule type" value="Transcribed_RNA"/>
</dbReference>
<protein>
    <submittedName>
        <fullName evidence="1">Uncharacterized protein</fullName>
    </submittedName>
</protein>
<proteinExistence type="predicted"/>
<name>A0A7S1QVN7_NEODS</name>
<sequence length="149" mass="17069">MLRTWSGSPLVVSTVAGGAVSQVRGMKPKKKNKFGPQFVKESQPWREEWRQQREVRLAEGLRKYVLDSSTARRQPYDTRFAPFDREERDGVYLVMKHLMGDKLNLTHNHANPVKRLFCNVGLVGPTVSTRARWKPKDSAFLPAKTSSKE</sequence>
<dbReference type="AlphaFoldDB" id="A0A7S1QVN7"/>
<organism evidence="1">
    <name type="scientific">Neobodo designis</name>
    <name type="common">Flagellated protozoan</name>
    <name type="synonym">Bodo designis</name>
    <dbReference type="NCBI Taxonomy" id="312471"/>
    <lineage>
        <taxon>Eukaryota</taxon>
        <taxon>Discoba</taxon>
        <taxon>Euglenozoa</taxon>
        <taxon>Kinetoplastea</taxon>
        <taxon>Metakinetoplastina</taxon>
        <taxon>Neobodonida</taxon>
        <taxon>Neobodo</taxon>
    </lineage>
</organism>
<accession>A0A7S1QVN7</accession>
<gene>
    <name evidence="1" type="ORF">NDES1114_LOCUS32141</name>
</gene>
<evidence type="ECO:0000313" key="1">
    <source>
        <dbReference type="EMBL" id="CAD9149686.1"/>
    </source>
</evidence>
<reference evidence="1" key="1">
    <citation type="submission" date="2021-01" db="EMBL/GenBank/DDBJ databases">
        <authorList>
            <person name="Corre E."/>
            <person name="Pelletier E."/>
            <person name="Niang G."/>
            <person name="Scheremetjew M."/>
            <person name="Finn R."/>
            <person name="Kale V."/>
            <person name="Holt S."/>
            <person name="Cochrane G."/>
            <person name="Meng A."/>
            <person name="Brown T."/>
            <person name="Cohen L."/>
        </authorList>
    </citation>
    <scope>NUCLEOTIDE SEQUENCE</scope>
    <source>
        <strain evidence="1">CCAP 1951/1</strain>
    </source>
</reference>